<evidence type="ECO:0000313" key="4">
    <source>
        <dbReference type="EMBL" id="KAA5423734.1"/>
    </source>
</evidence>
<dbReference type="EMBL" id="QRVJ01000002">
    <property type="protein sequence ID" value="RGS39118.1"/>
    <property type="molecule type" value="Genomic_DNA"/>
</dbReference>
<evidence type="ECO:0000313" key="10">
    <source>
        <dbReference type="Proteomes" id="UP000325055"/>
    </source>
</evidence>
<protein>
    <submittedName>
        <fullName evidence="3">DUF4840 domain-containing protein</fullName>
    </submittedName>
</protein>
<dbReference type="eggNOG" id="ENOG50333X4">
    <property type="taxonomic scope" value="Bacteria"/>
</dbReference>
<name>A0A0P0GLP2_9BACE</name>
<dbReference type="Proteomes" id="UP000283341">
    <property type="component" value="Unassembled WGS sequence"/>
</dbReference>
<evidence type="ECO:0000313" key="3">
    <source>
        <dbReference type="EMBL" id="KAA5408620.1"/>
    </source>
</evidence>
<evidence type="ECO:0000313" key="7">
    <source>
        <dbReference type="EMBL" id="RGS39118.1"/>
    </source>
</evidence>
<dbReference type="PROSITE" id="PS51257">
    <property type="entry name" value="PROKAR_LIPOPROTEIN"/>
    <property type="match status" value="1"/>
</dbReference>
<dbReference type="EMBL" id="VVYW01000009">
    <property type="protein sequence ID" value="KAA5408620.1"/>
    <property type="molecule type" value="Genomic_DNA"/>
</dbReference>
<evidence type="ECO:0000313" key="8">
    <source>
        <dbReference type="Proteomes" id="UP000061809"/>
    </source>
</evidence>
<evidence type="ECO:0000313" key="6">
    <source>
        <dbReference type="EMBL" id="MDT4510063.1"/>
    </source>
</evidence>
<dbReference type="EMBL" id="VVYV01000001">
    <property type="protein sequence ID" value="KAA5423734.1"/>
    <property type="molecule type" value="Genomic_DNA"/>
</dbReference>
<feature type="chain" id="PRO_5013461305" evidence="1">
    <location>
        <begin position="27"/>
        <end position="210"/>
    </location>
</feature>
<reference evidence="5" key="4">
    <citation type="submission" date="2023-03" db="EMBL/GenBank/DDBJ databases">
        <title>DFI Biobank Strains.</title>
        <authorList>
            <person name="Mostad J."/>
            <person name="Paddock L."/>
            <person name="Medina S."/>
            <person name="Waligurski E."/>
            <person name="Barat B."/>
            <person name="Smith R."/>
            <person name="Burgo V."/>
            <person name="Metcalfe C."/>
            <person name="Woodson C."/>
            <person name="Sundararajan A."/>
            <person name="Ramaswamy R."/>
            <person name="Lin H."/>
            <person name="Pamer E.G."/>
        </authorList>
    </citation>
    <scope>NUCLEOTIDE SEQUENCE</scope>
    <source>
        <strain evidence="5">DFI.9.5</strain>
    </source>
</reference>
<reference evidence="2 8" key="1">
    <citation type="journal article" date="2015" name="Science">
        <title>Genetic determinants of in vivo fitness and diet responsiveness in multiple human gut Bacteroides.</title>
        <authorList>
            <person name="Wu M."/>
            <person name="McNulty N.P."/>
            <person name="Rodionov D.A."/>
            <person name="Khoroshkin M.S."/>
            <person name="Griffin N.W."/>
            <person name="Cheng J."/>
            <person name="Latreille P."/>
            <person name="Kerstetter R.A."/>
            <person name="Terrapon N."/>
            <person name="Henrissat B."/>
            <person name="Osterman A.L."/>
            <person name="Gordon J.I."/>
        </authorList>
    </citation>
    <scope>NUCLEOTIDE SEQUENCE [LARGE SCALE GENOMIC DNA]</scope>
    <source>
        <strain evidence="2 8">WH2</strain>
    </source>
</reference>
<dbReference type="AlphaFoldDB" id="A0A0P0GLP2"/>
<evidence type="ECO:0000313" key="9">
    <source>
        <dbReference type="Proteomes" id="UP000283341"/>
    </source>
</evidence>
<reference evidence="6" key="5">
    <citation type="submission" date="2023-08" db="EMBL/GenBank/DDBJ databases">
        <title>Reintroducing virulent viruses to syntetic microbiomes.</title>
        <authorList>
            <person name="Wilde J."/>
            <person name="Boyes R."/>
            <person name="Robinson A.V."/>
            <person name="Daisley B.A."/>
            <person name="Allen-Vercoe E."/>
        </authorList>
    </citation>
    <scope>NUCLEOTIDE SEQUENCE</scope>
    <source>
        <strain evidence="6">225I_12FAA</strain>
    </source>
</reference>
<evidence type="ECO:0000313" key="11">
    <source>
        <dbReference type="Proteomes" id="UP000448877"/>
    </source>
</evidence>
<dbReference type="Proteomes" id="UP000061809">
    <property type="component" value="Chromosome"/>
</dbReference>
<gene>
    <name evidence="2" type="ORF">BcellWH2_01731</name>
    <name evidence="7" type="ORF">DWX97_04090</name>
    <name evidence="4" type="ORF">F2Y81_00895</name>
    <name evidence="3" type="ORF">F2Y86_12525</name>
    <name evidence="5" type="ORF">PZH42_02880</name>
    <name evidence="6" type="ORF">RO785_03595</name>
</gene>
<dbReference type="Pfam" id="PF16128">
    <property type="entry name" value="DUF4840"/>
    <property type="match status" value="1"/>
</dbReference>
<dbReference type="STRING" id="246787.BcellWH2_01731"/>
<reference evidence="10 11" key="3">
    <citation type="journal article" date="2019" name="Nat. Med.">
        <title>A library of human gut bacterial isolates paired with longitudinal multiomics data enables mechanistic microbiome research.</title>
        <authorList>
            <person name="Poyet M."/>
            <person name="Groussin M."/>
            <person name="Gibbons S.M."/>
            <person name="Avila-Pacheco J."/>
            <person name="Jiang X."/>
            <person name="Kearney S.M."/>
            <person name="Perrotta A.R."/>
            <person name="Berdy B."/>
            <person name="Zhao S."/>
            <person name="Lieberman T.D."/>
            <person name="Swanson P.K."/>
            <person name="Smith M."/>
            <person name="Roesemann S."/>
            <person name="Alexander J.E."/>
            <person name="Rich S.A."/>
            <person name="Livny J."/>
            <person name="Vlamakis H."/>
            <person name="Clish C."/>
            <person name="Bullock K."/>
            <person name="Deik A."/>
            <person name="Scott J."/>
            <person name="Pierce K.A."/>
            <person name="Xavier R.J."/>
            <person name="Alm E.J."/>
        </authorList>
    </citation>
    <scope>NUCLEOTIDE SEQUENCE [LARGE SCALE GENOMIC DNA]</scope>
    <source>
        <strain evidence="4 11">BIOML-A6</strain>
        <strain evidence="3 10">BIOML-A7</strain>
    </source>
</reference>
<dbReference type="EMBL" id="CP012801">
    <property type="protein sequence ID" value="ALJ58984.1"/>
    <property type="molecule type" value="Genomic_DNA"/>
</dbReference>
<keyword evidence="1" id="KW-0732">Signal</keyword>
<dbReference type="Proteomes" id="UP000325055">
    <property type="component" value="Unassembled WGS sequence"/>
</dbReference>
<dbReference type="PATRIC" id="fig|246787.4.peg.1781"/>
<dbReference type="KEGG" id="bcel:BcellWH2_01731"/>
<dbReference type="EMBL" id="JAVSNH010000001">
    <property type="protein sequence ID" value="MDT4510063.1"/>
    <property type="molecule type" value="Genomic_DNA"/>
</dbReference>
<dbReference type="Proteomes" id="UP001266995">
    <property type="component" value="Unassembled WGS sequence"/>
</dbReference>
<reference evidence="7 9" key="2">
    <citation type="submission" date="2018-08" db="EMBL/GenBank/DDBJ databases">
        <title>A genome reference for cultivated species of the human gut microbiota.</title>
        <authorList>
            <person name="Zou Y."/>
            <person name="Xue W."/>
            <person name="Luo G."/>
        </authorList>
    </citation>
    <scope>NUCLEOTIDE SEQUENCE [LARGE SCALE GENOMIC DNA]</scope>
    <source>
        <strain evidence="7 9">AF22-3AC</strain>
    </source>
</reference>
<dbReference type="RefSeq" id="WP_007218831.1">
    <property type="nucleotide sequence ID" value="NZ_CABMLT010000006.1"/>
</dbReference>
<dbReference type="EMBL" id="JARFID010000002">
    <property type="protein sequence ID" value="MDE8693038.1"/>
    <property type="molecule type" value="Genomic_DNA"/>
</dbReference>
<evidence type="ECO:0000313" key="5">
    <source>
        <dbReference type="EMBL" id="MDE8693038.1"/>
    </source>
</evidence>
<dbReference type="Proteomes" id="UP000448877">
    <property type="component" value="Unassembled WGS sequence"/>
</dbReference>
<proteinExistence type="predicted"/>
<evidence type="ECO:0000313" key="2">
    <source>
        <dbReference type="EMBL" id="ALJ58984.1"/>
    </source>
</evidence>
<dbReference type="InterPro" id="IPR032293">
    <property type="entry name" value="DUF4840"/>
</dbReference>
<accession>A0A0P0GLP2</accession>
<organism evidence="2 8">
    <name type="scientific">Bacteroides cellulosilyticus</name>
    <dbReference type="NCBI Taxonomy" id="246787"/>
    <lineage>
        <taxon>Bacteria</taxon>
        <taxon>Pseudomonadati</taxon>
        <taxon>Bacteroidota</taxon>
        <taxon>Bacteroidia</taxon>
        <taxon>Bacteroidales</taxon>
        <taxon>Bacteroidaceae</taxon>
        <taxon>Bacteroides</taxon>
    </lineage>
</organism>
<dbReference type="Proteomes" id="UP001221924">
    <property type="component" value="Unassembled WGS sequence"/>
</dbReference>
<feature type="signal peptide" evidence="1">
    <location>
        <begin position="1"/>
        <end position="26"/>
    </location>
</feature>
<sequence>MEKVHCLKRFVFLVMALGLVTTFTSCDDDDEPKPNVPALTDVVGNYAGKMQTTSVSPLAEEGEEPQGTDVSAEVTNENVSFEKFPVADLITAIMGEAAPGIIEAVGDVSYKVKYTPTFNDDKTVISMAFTPEPLILEINFPTEPTEGEGEGEGETPDLKVEVTIAAPEAGSFAYAGDKLAFKLQVTGVKVNNEPFELPVTTFSFDLAKAK</sequence>
<evidence type="ECO:0000256" key="1">
    <source>
        <dbReference type="SAM" id="SignalP"/>
    </source>
</evidence>